<keyword evidence="13" id="KW-0812">Transmembrane</keyword>
<organism evidence="15 16">
    <name type="scientific">Cocos nucifera</name>
    <name type="common">Coconut palm</name>
    <dbReference type="NCBI Taxonomy" id="13894"/>
    <lineage>
        <taxon>Eukaryota</taxon>
        <taxon>Viridiplantae</taxon>
        <taxon>Streptophyta</taxon>
        <taxon>Embryophyta</taxon>
        <taxon>Tracheophyta</taxon>
        <taxon>Spermatophyta</taxon>
        <taxon>Magnoliopsida</taxon>
        <taxon>Liliopsida</taxon>
        <taxon>Arecaceae</taxon>
        <taxon>Arecoideae</taxon>
        <taxon>Cocoseae</taxon>
        <taxon>Attaleinae</taxon>
        <taxon>Cocos</taxon>
    </lineage>
</organism>
<reference evidence="15" key="2">
    <citation type="submission" date="2019-07" db="EMBL/GenBank/DDBJ databases">
        <authorList>
            <person name="Yang Y."/>
            <person name="Bocs S."/>
            <person name="Baudouin L."/>
        </authorList>
    </citation>
    <scope>NUCLEOTIDE SEQUENCE</scope>
    <source>
        <tissue evidence="15">Spear leaf of Hainan Tall coconut</tissue>
    </source>
</reference>
<dbReference type="EMBL" id="CM017874">
    <property type="protein sequence ID" value="KAG1334729.1"/>
    <property type="molecule type" value="Genomic_DNA"/>
</dbReference>
<evidence type="ECO:0000256" key="3">
    <source>
        <dbReference type="ARBA" id="ARBA00004456"/>
    </source>
</evidence>
<dbReference type="InterPro" id="IPR016184">
    <property type="entry name" value="Capsid/spike_ssDNA_virus"/>
</dbReference>
<dbReference type="GO" id="GO:0003755">
    <property type="term" value="F:peptidyl-prolyl cis-trans isomerase activity"/>
    <property type="evidence" value="ECO:0007669"/>
    <property type="project" value="UniProtKB-KW"/>
</dbReference>
<evidence type="ECO:0000313" key="16">
    <source>
        <dbReference type="Proteomes" id="UP000797356"/>
    </source>
</evidence>
<feature type="region of interest" description="Disordered" evidence="12">
    <location>
        <begin position="15"/>
        <end position="60"/>
    </location>
</feature>
<dbReference type="InterPro" id="IPR001179">
    <property type="entry name" value="PPIase_FKBP_dom"/>
</dbReference>
<evidence type="ECO:0000313" key="15">
    <source>
        <dbReference type="EMBL" id="KAG1334729.1"/>
    </source>
</evidence>
<evidence type="ECO:0000256" key="2">
    <source>
        <dbReference type="ARBA" id="ARBA00002388"/>
    </source>
</evidence>
<comment type="subcellular location">
    <subcellularLocation>
        <location evidence="3">Plastid</location>
        <location evidence="3">Chloroplast thylakoid lumen</location>
    </subcellularLocation>
</comment>
<dbReference type="FunFam" id="3.10.50.40:FF:000037">
    <property type="entry name" value="Peptidylprolyl isomerase"/>
    <property type="match status" value="1"/>
</dbReference>
<dbReference type="SUPFAM" id="SSF88645">
    <property type="entry name" value="ssDNA viruses"/>
    <property type="match status" value="1"/>
</dbReference>
<dbReference type="InterPro" id="IPR046357">
    <property type="entry name" value="PPIase_dom_sf"/>
</dbReference>
<dbReference type="InterPro" id="IPR010721">
    <property type="entry name" value="UstE-like"/>
</dbReference>
<feature type="compositionally biased region" description="Pro residues" evidence="12">
    <location>
        <begin position="39"/>
        <end position="49"/>
    </location>
</feature>
<evidence type="ECO:0000256" key="1">
    <source>
        <dbReference type="ARBA" id="ARBA00000971"/>
    </source>
</evidence>
<evidence type="ECO:0000256" key="4">
    <source>
        <dbReference type="ARBA" id="ARBA00006577"/>
    </source>
</evidence>
<dbReference type="OrthoDB" id="67965at2759"/>
<evidence type="ECO:0000256" key="7">
    <source>
        <dbReference type="ARBA" id="ARBA00022640"/>
    </source>
</evidence>
<feature type="domain" description="PPIase FKBP-type" evidence="14">
    <location>
        <begin position="138"/>
        <end position="236"/>
    </location>
</feature>
<comment type="similarity">
    <text evidence="4">Belongs to the FKBP-type PPIase family.</text>
</comment>
<keyword evidence="8" id="KW-0809">Transit peptide</keyword>
<dbReference type="Proteomes" id="UP000797356">
    <property type="component" value="Chromosome 3"/>
</dbReference>
<evidence type="ECO:0000256" key="10">
    <source>
        <dbReference type="ARBA" id="ARBA00023110"/>
    </source>
</evidence>
<accession>A0A8K0I379</accession>
<evidence type="ECO:0000256" key="11">
    <source>
        <dbReference type="PROSITE-ProRule" id="PRU00277"/>
    </source>
</evidence>
<dbReference type="PANTHER" id="PTHR47598:SF1">
    <property type="entry name" value="PEPTIDYL-PROLYL CIS-TRANS ISOMERASE FKBP17-2, CHLOROPLASTIC"/>
    <property type="match status" value="1"/>
</dbReference>
<feature type="compositionally biased region" description="Low complexity" evidence="12">
    <location>
        <begin position="26"/>
        <end position="38"/>
    </location>
</feature>
<dbReference type="Pfam" id="PF00254">
    <property type="entry name" value="FKBP_C"/>
    <property type="match status" value="1"/>
</dbReference>
<dbReference type="GO" id="GO:0009543">
    <property type="term" value="C:chloroplast thylakoid lumen"/>
    <property type="evidence" value="ECO:0007669"/>
    <property type="project" value="UniProtKB-SubCell"/>
</dbReference>
<evidence type="ECO:0000256" key="6">
    <source>
        <dbReference type="ARBA" id="ARBA00022528"/>
    </source>
</evidence>
<dbReference type="PROSITE" id="PS50059">
    <property type="entry name" value="FKBP_PPIASE"/>
    <property type="match status" value="1"/>
</dbReference>
<dbReference type="Pfam" id="PF06966">
    <property type="entry name" value="DUF1295"/>
    <property type="match status" value="1"/>
</dbReference>
<dbReference type="InterPro" id="IPR053111">
    <property type="entry name" value="Chloro_FKBP-type_PPIase"/>
</dbReference>
<evidence type="ECO:0000256" key="8">
    <source>
        <dbReference type="ARBA" id="ARBA00022946"/>
    </source>
</evidence>
<evidence type="ECO:0000256" key="5">
    <source>
        <dbReference type="ARBA" id="ARBA00013194"/>
    </source>
</evidence>
<keyword evidence="6" id="KW-0150">Chloroplast</keyword>
<evidence type="ECO:0000259" key="14">
    <source>
        <dbReference type="PROSITE" id="PS50059"/>
    </source>
</evidence>
<name>A0A8K0I379_COCNU</name>
<comment type="caution">
    <text evidence="15">The sequence shown here is derived from an EMBL/GenBank/DDBJ whole genome shotgun (WGS) entry which is preliminary data.</text>
</comment>
<dbReference type="Gene3D" id="3.10.50.40">
    <property type="match status" value="1"/>
</dbReference>
<feature type="transmembrane region" description="Helical" evidence="13">
    <location>
        <begin position="321"/>
        <end position="344"/>
    </location>
</feature>
<feature type="transmembrane region" description="Helical" evidence="13">
    <location>
        <begin position="256"/>
        <end position="275"/>
    </location>
</feature>
<comment type="catalytic activity">
    <reaction evidence="1 11">
        <text>[protein]-peptidylproline (omega=180) = [protein]-peptidylproline (omega=0)</text>
        <dbReference type="Rhea" id="RHEA:16237"/>
        <dbReference type="Rhea" id="RHEA-COMP:10747"/>
        <dbReference type="Rhea" id="RHEA-COMP:10748"/>
        <dbReference type="ChEBI" id="CHEBI:83833"/>
        <dbReference type="ChEBI" id="CHEBI:83834"/>
        <dbReference type="EC" id="5.2.1.8"/>
    </reaction>
</comment>
<dbReference type="EC" id="5.2.1.8" evidence="5 11"/>
<comment type="function">
    <text evidence="2">PPIases accelerate the folding of proteins. It catalyzes the cis-trans isomerization of proline imidic peptide bonds in oligopeptides.</text>
</comment>
<keyword evidence="10 11" id="KW-0697">Rotamase</keyword>
<keyword evidence="11 15" id="KW-0413">Isomerase</keyword>
<dbReference type="Gene3D" id="1.20.120.1630">
    <property type="match status" value="1"/>
</dbReference>
<dbReference type="PANTHER" id="PTHR47598">
    <property type="entry name" value="PEPTIDYL-PROLYL CIS-TRANS ISOMERASE FKBP17-2, CHLOROPLASTIC"/>
    <property type="match status" value="1"/>
</dbReference>
<keyword evidence="16" id="KW-1185">Reference proteome</keyword>
<keyword evidence="9" id="KW-0793">Thylakoid</keyword>
<sequence>MATFFTSPTFLTKPLLRCSQAPRNTPPQTQQPIQSPSQPSSPPPPPPAAKPQQKPKLAAESTDWIASSLTRRFGLGAGLAWAAFLAVGVVSEQIKTRFEASQQEANTKDVVKEEEIVLPNGIRYYEMRVGGGTAPRTGDLVVIDLQGRVEGSGEAFVDTFEEGKRPLALVMGSRPYTKGMCEGVEYVLRTMRAGGKRRVIVPPSLGFGDEGADLGSGVRIPPAARLEYVVQVDKVGYQLLFFIITALLRFDKVTDFAGSTNFIILGILTLALKGAWHFRQIVLTLLVVLWGLRLGLFLLMRILQWGEDRRFDEMRNNLGKLVAFWIFQAVWVWTVSLPLTIVNASDRNPSVKPQDIIGWIMWFVGLSVEATADQQKLIFKNSPSNRGKWCNVGLWKYSRHPNYFGEESADKRFSSVAEYRFYKSTTSPLVPLPPSVYGKLPAWFKAVFLFEFPLYSRGFAHEGWST</sequence>
<dbReference type="AlphaFoldDB" id="A0A8K0I379"/>
<keyword evidence="13" id="KW-1133">Transmembrane helix</keyword>
<evidence type="ECO:0000256" key="12">
    <source>
        <dbReference type="SAM" id="MobiDB-lite"/>
    </source>
</evidence>
<gene>
    <name evidence="15" type="ORF">COCNU_03G008480</name>
</gene>
<keyword evidence="7" id="KW-0934">Plastid</keyword>
<feature type="transmembrane region" description="Helical" evidence="13">
    <location>
        <begin position="281"/>
        <end position="300"/>
    </location>
</feature>
<evidence type="ECO:0000256" key="9">
    <source>
        <dbReference type="ARBA" id="ARBA00023078"/>
    </source>
</evidence>
<evidence type="ECO:0000256" key="13">
    <source>
        <dbReference type="SAM" id="Phobius"/>
    </source>
</evidence>
<protein>
    <recommendedName>
        <fullName evidence="5 11">peptidylprolyl isomerase</fullName>
        <ecNumber evidence="5 11">5.2.1.8</ecNumber>
    </recommendedName>
</protein>
<keyword evidence="13" id="KW-0472">Membrane</keyword>
<proteinExistence type="inferred from homology"/>
<reference evidence="15" key="1">
    <citation type="journal article" date="2017" name="Gigascience">
        <title>The genome draft of coconut (Cocos nucifera).</title>
        <authorList>
            <person name="Xiao Y."/>
            <person name="Xu P."/>
            <person name="Fan H."/>
            <person name="Baudouin L."/>
            <person name="Xia W."/>
            <person name="Bocs S."/>
            <person name="Xu J."/>
            <person name="Li Q."/>
            <person name="Guo A."/>
            <person name="Zhou L."/>
            <person name="Li J."/>
            <person name="Wu Y."/>
            <person name="Ma Z."/>
            <person name="Armero A."/>
            <person name="Issali A.E."/>
            <person name="Liu N."/>
            <person name="Peng M."/>
            <person name="Yang Y."/>
        </authorList>
    </citation>
    <scope>NUCLEOTIDE SEQUENCE</scope>
    <source>
        <tissue evidence="15">Spear leaf of Hainan Tall coconut</tissue>
    </source>
</reference>